<evidence type="ECO:0000256" key="1">
    <source>
        <dbReference type="SAM" id="SignalP"/>
    </source>
</evidence>
<dbReference type="KEGG" id="smaa:IT774_08605"/>
<accession>A0A7S9HBM3</accession>
<dbReference type="AlphaFoldDB" id="A0A7S9HBM3"/>
<dbReference type="Proteomes" id="UP000595095">
    <property type="component" value="Chromosome"/>
</dbReference>
<name>A0A7S9HBM3_9ALTE</name>
<evidence type="ECO:0000313" key="3">
    <source>
        <dbReference type="Proteomes" id="UP000595095"/>
    </source>
</evidence>
<dbReference type="NCBIfam" id="TIGR02595">
    <property type="entry name" value="PEP_CTERM"/>
    <property type="match status" value="1"/>
</dbReference>
<organism evidence="2 3">
    <name type="scientific">Salinimonas marina</name>
    <dbReference type="NCBI Taxonomy" id="2785918"/>
    <lineage>
        <taxon>Bacteria</taxon>
        <taxon>Pseudomonadati</taxon>
        <taxon>Pseudomonadota</taxon>
        <taxon>Gammaproteobacteria</taxon>
        <taxon>Alteromonadales</taxon>
        <taxon>Alteromonadaceae</taxon>
        <taxon>Alteromonas/Salinimonas group</taxon>
        <taxon>Salinimonas</taxon>
    </lineage>
</organism>
<sequence length="219" mass="22814">MYKINQLLGASLLLAGTHTMAAPIVNGDFSQCDFGGWTTETVGGGTIDEQFSIVETPQGCSAALAIDNSPSFINLMYQDIDFTTTTTAPFVFSYDFTVDSVLTGQAPGSTDYFALGLGDGSGNLFNAQGEVGSFFGMPDIDGTQRYQGSIELANIFANNTGLSLELQMFSNFDGAPAFITVNTLSIAQASIPAPATAALLLLGLLAGGFSRRCHTGGNA</sequence>
<reference evidence="2 3" key="1">
    <citation type="submission" date="2020-11" db="EMBL/GenBank/DDBJ databases">
        <title>Complete genome sequence for Salinimonas sp. strain G2-b.</title>
        <authorList>
            <person name="Park S.-J."/>
        </authorList>
    </citation>
    <scope>NUCLEOTIDE SEQUENCE [LARGE SCALE GENOMIC DNA]</scope>
    <source>
        <strain evidence="2 3">G2-b</strain>
    </source>
</reference>
<proteinExistence type="predicted"/>
<keyword evidence="1" id="KW-0732">Signal</keyword>
<dbReference type="EMBL" id="CP064795">
    <property type="protein sequence ID" value="QPG04341.1"/>
    <property type="molecule type" value="Genomic_DNA"/>
</dbReference>
<feature type="signal peptide" evidence="1">
    <location>
        <begin position="1"/>
        <end position="21"/>
    </location>
</feature>
<dbReference type="RefSeq" id="WP_195809437.1">
    <property type="nucleotide sequence ID" value="NZ_CP064795.1"/>
</dbReference>
<evidence type="ECO:0000313" key="2">
    <source>
        <dbReference type="EMBL" id="QPG04341.1"/>
    </source>
</evidence>
<protein>
    <submittedName>
        <fullName evidence="2">PEP-CTERM sorting domain-containing protein</fullName>
    </submittedName>
</protein>
<keyword evidence="3" id="KW-1185">Reference proteome</keyword>
<dbReference type="InterPro" id="IPR013424">
    <property type="entry name" value="Ice-binding_C"/>
</dbReference>
<gene>
    <name evidence="2" type="ORF">IT774_08605</name>
</gene>
<feature type="chain" id="PRO_5032944230" evidence="1">
    <location>
        <begin position="22"/>
        <end position="219"/>
    </location>
</feature>